<proteinExistence type="predicted"/>
<dbReference type="PROSITE" id="PS51257">
    <property type="entry name" value="PROKAR_LIPOPROTEIN"/>
    <property type="match status" value="1"/>
</dbReference>
<dbReference type="AlphaFoldDB" id="A0A2G3E9X4"/>
<protein>
    <recommendedName>
        <fullName evidence="4">DUF4367 domain-containing protein</fullName>
    </recommendedName>
</protein>
<comment type="caution">
    <text evidence="2">The sequence shown here is derived from an EMBL/GenBank/DDBJ whole genome shotgun (WGS) entry which is preliminary data.</text>
</comment>
<name>A0A2G3E9X4_9FIRM</name>
<gene>
    <name evidence="2" type="ORF">CSX00_07255</name>
</gene>
<organism evidence="2 3">
    <name type="scientific">Pseudobutyrivibrio ruminis</name>
    <dbReference type="NCBI Taxonomy" id="46206"/>
    <lineage>
        <taxon>Bacteria</taxon>
        <taxon>Bacillati</taxon>
        <taxon>Bacillota</taxon>
        <taxon>Clostridia</taxon>
        <taxon>Lachnospirales</taxon>
        <taxon>Lachnospiraceae</taxon>
        <taxon>Pseudobutyrivibrio</taxon>
    </lineage>
</organism>
<evidence type="ECO:0000313" key="2">
    <source>
        <dbReference type="EMBL" id="PHU40102.1"/>
    </source>
</evidence>
<dbReference type="EMBL" id="PDYH01000027">
    <property type="protein sequence ID" value="PHU40102.1"/>
    <property type="molecule type" value="Genomic_DNA"/>
</dbReference>
<sequence length="197" mass="22356">MKRIVYLVGVFSMCLMLSACGEMPDYTSDHITVMTTNFTPTQETINQLEQSDMKKSIVFGDMSYEYMEKYYVNICDDTSSLESLFCTDLIIPEEFESKYLVTMNPNETGIDVVSEEYEYEGVGINLSIVAQLVNAAEYRVSQEGITEKEDITLNGMEASAYYFEGGTVILCNSDDLLYIWNVGTDNKQIIKDFISTF</sequence>
<evidence type="ECO:0008006" key="4">
    <source>
        <dbReference type="Google" id="ProtNLM"/>
    </source>
</evidence>
<keyword evidence="3" id="KW-1185">Reference proteome</keyword>
<dbReference type="Proteomes" id="UP000224317">
    <property type="component" value="Unassembled WGS sequence"/>
</dbReference>
<accession>A0A2G3E9X4</accession>
<evidence type="ECO:0000256" key="1">
    <source>
        <dbReference type="SAM" id="SignalP"/>
    </source>
</evidence>
<keyword evidence="1" id="KW-0732">Signal</keyword>
<reference evidence="2" key="1">
    <citation type="submission" date="2017-10" db="EMBL/GenBank/DDBJ databases">
        <title>Resolving the taxonomy of Roseburia spp., Eubacterium rectale and Agathobacter spp. through phylogenomic analysis.</title>
        <authorList>
            <person name="Sheridan P.O."/>
            <person name="Walker A.W."/>
            <person name="Duncan S.H."/>
            <person name="Scott K.P."/>
            <person name="Toole P.W.O."/>
            <person name="Luis P."/>
            <person name="Flint H.J."/>
        </authorList>
    </citation>
    <scope>NUCLEOTIDE SEQUENCE [LARGE SCALE GENOMIC DNA]</scope>
    <source>
        <strain evidence="2">JK10</strain>
    </source>
</reference>
<dbReference type="RefSeq" id="WP_099413312.1">
    <property type="nucleotide sequence ID" value="NZ_PDYH01000027.1"/>
</dbReference>
<feature type="chain" id="PRO_5038862086" description="DUF4367 domain-containing protein" evidence="1">
    <location>
        <begin position="22"/>
        <end position="197"/>
    </location>
</feature>
<feature type="signal peptide" evidence="1">
    <location>
        <begin position="1"/>
        <end position="21"/>
    </location>
</feature>
<evidence type="ECO:0000313" key="3">
    <source>
        <dbReference type="Proteomes" id="UP000224317"/>
    </source>
</evidence>